<accession>A0A178ZFZ9</accession>
<dbReference type="EMBL" id="LVYI01000006">
    <property type="protein sequence ID" value="OAP58719.1"/>
    <property type="molecule type" value="Genomic_DNA"/>
</dbReference>
<gene>
    <name evidence="1" type="ORF">AYL99_07809</name>
</gene>
<dbReference type="OrthoDB" id="4146362at2759"/>
<dbReference type="Proteomes" id="UP000078343">
    <property type="component" value="Unassembled WGS sequence"/>
</dbReference>
<sequence>MCQIKLPVCPYPAHDPVSSLLFNPKNAPWWEVCDKPRPWGRLSCGGLEVYHPEHLTQSENNPTVDLDTAEQHEKPNQEPAGHESTLQNLIKPGDAHQERFQQKPCCKWCTAVLRLAATKSKEMQKLAREEMAEVEKKMGDDAELRKMREEIASREQELDRMRHRAWRKCTVLMGGLVEKSGEDETQSSV</sequence>
<comment type="caution">
    <text evidence="1">The sequence shown here is derived from an EMBL/GenBank/DDBJ whole genome shotgun (WGS) entry which is preliminary data.</text>
</comment>
<dbReference type="GeneID" id="30011977"/>
<evidence type="ECO:0000313" key="2">
    <source>
        <dbReference type="Proteomes" id="UP000078343"/>
    </source>
</evidence>
<organism evidence="1 2">
    <name type="scientific">Fonsecaea erecta</name>
    <dbReference type="NCBI Taxonomy" id="1367422"/>
    <lineage>
        <taxon>Eukaryota</taxon>
        <taxon>Fungi</taxon>
        <taxon>Dikarya</taxon>
        <taxon>Ascomycota</taxon>
        <taxon>Pezizomycotina</taxon>
        <taxon>Eurotiomycetes</taxon>
        <taxon>Chaetothyriomycetidae</taxon>
        <taxon>Chaetothyriales</taxon>
        <taxon>Herpotrichiellaceae</taxon>
        <taxon>Fonsecaea</taxon>
    </lineage>
</organism>
<dbReference type="RefSeq" id="XP_018692086.1">
    <property type="nucleotide sequence ID" value="XM_018839318.1"/>
</dbReference>
<dbReference type="AlphaFoldDB" id="A0A178ZFZ9"/>
<reference evidence="1 2" key="1">
    <citation type="submission" date="2016-04" db="EMBL/GenBank/DDBJ databases">
        <title>Draft genome of Fonsecaea erecta CBS 125763.</title>
        <authorList>
            <person name="Weiss V.A."/>
            <person name="Vicente V.A."/>
            <person name="Raittz R.T."/>
            <person name="Moreno L.F."/>
            <person name="De Souza E.M."/>
            <person name="Pedrosa F.O."/>
            <person name="Steffens M.B."/>
            <person name="Faoro H."/>
            <person name="Tadra-Sfeir M.Z."/>
            <person name="Najafzadeh M.J."/>
            <person name="Felipe M.S."/>
            <person name="Teixeira M."/>
            <person name="Sun J."/>
            <person name="Xi L."/>
            <person name="Gomes R."/>
            <person name="De Azevedo C.M."/>
            <person name="Salgado C.G."/>
            <person name="Da Silva M.B."/>
            <person name="Nascimento M.F."/>
            <person name="Queiroz-Telles F."/>
            <person name="Attili D.S."/>
            <person name="Gorbushina A."/>
        </authorList>
    </citation>
    <scope>NUCLEOTIDE SEQUENCE [LARGE SCALE GENOMIC DNA]</scope>
    <source>
        <strain evidence="1 2">CBS 125763</strain>
    </source>
</reference>
<protein>
    <submittedName>
        <fullName evidence="1">Uncharacterized protein</fullName>
    </submittedName>
</protein>
<evidence type="ECO:0000313" key="1">
    <source>
        <dbReference type="EMBL" id="OAP58719.1"/>
    </source>
</evidence>
<proteinExistence type="predicted"/>
<name>A0A178ZFZ9_9EURO</name>
<keyword evidence="2" id="KW-1185">Reference proteome</keyword>